<dbReference type="EMBL" id="SFCC01000004">
    <property type="protein sequence ID" value="RZQ64292.1"/>
    <property type="molecule type" value="Genomic_DNA"/>
</dbReference>
<protein>
    <recommendedName>
        <fullName evidence="4">DUF3093 domain-containing protein</fullName>
    </recommendedName>
</protein>
<evidence type="ECO:0000313" key="3">
    <source>
        <dbReference type="Proteomes" id="UP000292003"/>
    </source>
</evidence>
<evidence type="ECO:0008006" key="4">
    <source>
        <dbReference type="Google" id="ProtNLM"/>
    </source>
</evidence>
<organism evidence="2 3">
    <name type="scientific">Amycolatopsis suaedae</name>
    <dbReference type="NCBI Taxonomy" id="2510978"/>
    <lineage>
        <taxon>Bacteria</taxon>
        <taxon>Bacillati</taxon>
        <taxon>Actinomycetota</taxon>
        <taxon>Actinomycetes</taxon>
        <taxon>Pseudonocardiales</taxon>
        <taxon>Pseudonocardiaceae</taxon>
        <taxon>Amycolatopsis</taxon>
    </lineage>
</organism>
<keyword evidence="3" id="KW-1185">Reference proteome</keyword>
<dbReference type="Proteomes" id="UP000292003">
    <property type="component" value="Unassembled WGS sequence"/>
</dbReference>
<evidence type="ECO:0000313" key="2">
    <source>
        <dbReference type="EMBL" id="RZQ64292.1"/>
    </source>
</evidence>
<name>A0A4Q7JBD1_9PSEU</name>
<dbReference type="RefSeq" id="WP_130475005.1">
    <property type="nucleotide sequence ID" value="NZ_SFCC01000004.1"/>
</dbReference>
<evidence type="ECO:0000256" key="1">
    <source>
        <dbReference type="SAM" id="Phobius"/>
    </source>
</evidence>
<accession>A0A4Q7JBD1</accession>
<reference evidence="2 3" key="1">
    <citation type="submission" date="2019-02" db="EMBL/GenBank/DDBJ databases">
        <title>Draft genome sequence of Amycolatopsis sp. 8-3EHSu isolated from roots of Suaeda maritima.</title>
        <authorList>
            <person name="Duangmal K."/>
            <person name="Chantavorakit T."/>
        </authorList>
    </citation>
    <scope>NUCLEOTIDE SEQUENCE [LARGE SCALE GENOMIC DNA]</scope>
    <source>
        <strain evidence="2 3">8-3EHSu</strain>
    </source>
</reference>
<sequence length="148" mass="15658">MTDEPVLFDEPGAGGAPLLWGPGFALAGYLSELALGGPTHTLAWILIGIGLLAVSAVWVTARRRFLSVRLTTETLTLGREELPVARIAEAGGELGAPLGARVLGGAYTVPRKYDELPLRLDDDSIVLAWAKDVEGLRDALTRAKGAQK</sequence>
<gene>
    <name evidence="2" type="ORF">EWH70_09950</name>
</gene>
<proteinExistence type="predicted"/>
<comment type="caution">
    <text evidence="2">The sequence shown here is derived from an EMBL/GenBank/DDBJ whole genome shotgun (WGS) entry which is preliminary data.</text>
</comment>
<dbReference type="AlphaFoldDB" id="A0A4Q7JBD1"/>
<dbReference type="OrthoDB" id="4773470at2"/>
<keyword evidence="1" id="KW-1133">Transmembrane helix</keyword>
<feature type="transmembrane region" description="Helical" evidence="1">
    <location>
        <begin position="41"/>
        <end position="61"/>
    </location>
</feature>
<keyword evidence="1" id="KW-0812">Transmembrane</keyword>
<keyword evidence="1" id="KW-0472">Membrane</keyword>